<feature type="compositionally biased region" description="Basic and acidic residues" evidence="1">
    <location>
        <begin position="49"/>
        <end position="58"/>
    </location>
</feature>
<dbReference type="PhylomeDB" id="E9I1C2"/>
<evidence type="ECO:0000313" key="2">
    <source>
        <dbReference type="EMBL" id="EFX62208.1"/>
    </source>
</evidence>
<dbReference type="InParanoid" id="E9I1C2"/>
<evidence type="ECO:0000313" key="3">
    <source>
        <dbReference type="Proteomes" id="UP000000305"/>
    </source>
</evidence>
<dbReference type="Proteomes" id="UP000000305">
    <property type="component" value="Unassembled WGS sequence"/>
</dbReference>
<gene>
    <name evidence="2" type="ORF">DAPPUDRAFT_120425</name>
</gene>
<dbReference type="AlphaFoldDB" id="E9I1C2"/>
<accession>E9I1C2</accession>
<dbReference type="HOGENOM" id="CLU_1403757_0_0_1"/>
<dbReference type="KEGG" id="dpx:DAPPUDRAFT_120425"/>
<dbReference type="EMBL" id="GL733754">
    <property type="protein sequence ID" value="EFX62208.1"/>
    <property type="molecule type" value="Genomic_DNA"/>
</dbReference>
<proteinExistence type="predicted"/>
<sequence>MEPMQLLVEVLNQQTQLIEGVDESQDTPDNQDASVEEASQVEALEEEIERSPGGRNEEGTEVLDIADAEPVHVVTPDHANKNQEVSEVPNIDAPPISIHDSHNYRRLPFTWFGVRISIKSERKTKFVIFEKFRLNKLSEVNGSGISVVTLHDRKKILMTEETTEEEGRDDPELQNEYNLTFFKCSSTSWLMTNC</sequence>
<evidence type="ECO:0000256" key="1">
    <source>
        <dbReference type="SAM" id="MobiDB-lite"/>
    </source>
</evidence>
<reference evidence="2 3" key="1">
    <citation type="journal article" date="2011" name="Science">
        <title>The ecoresponsive genome of Daphnia pulex.</title>
        <authorList>
            <person name="Colbourne J.K."/>
            <person name="Pfrender M.E."/>
            <person name="Gilbert D."/>
            <person name="Thomas W.K."/>
            <person name="Tucker A."/>
            <person name="Oakley T.H."/>
            <person name="Tokishita S."/>
            <person name="Aerts A."/>
            <person name="Arnold G.J."/>
            <person name="Basu M.K."/>
            <person name="Bauer D.J."/>
            <person name="Caceres C.E."/>
            <person name="Carmel L."/>
            <person name="Casola C."/>
            <person name="Choi J.H."/>
            <person name="Detter J.C."/>
            <person name="Dong Q."/>
            <person name="Dusheyko S."/>
            <person name="Eads B.D."/>
            <person name="Frohlich T."/>
            <person name="Geiler-Samerotte K.A."/>
            <person name="Gerlach D."/>
            <person name="Hatcher P."/>
            <person name="Jogdeo S."/>
            <person name="Krijgsveld J."/>
            <person name="Kriventseva E.V."/>
            <person name="Kultz D."/>
            <person name="Laforsch C."/>
            <person name="Lindquist E."/>
            <person name="Lopez J."/>
            <person name="Manak J.R."/>
            <person name="Muller J."/>
            <person name="Pangilinan J."/>
            <person name="Patwardhan R.P."/>
            <person name="Pitluck S."/>
            <person name="Pritham E.J."/>
            <person name="Rechtsteiner A."/>
            <person name="Rho M."/>
            <person name="Rogozin I.B."/>
            <person name="Sakarya O."/>
            <person name="Salamov A."/>
            <person name="Schaack S."/>
            <person name="Shapiro H."/>
            <person name="Shiga Y."/>
            <person name="Skalitzky C."/>
            <person name="Smith Z."/>
            <person name="Souvorov A."/>
            <person name="Sung W."/>
            <person name="Tang Z."/>
            <person name="Tsuchiya D."/>
            <person name="Tu H."/>
            <person name="Vos H."/>
            <person name="Wang M."/>
            <person name="Wolf Y.I."/>
            <person name="Yamagata H."/>
            <person name="Yamada T."/>
            <person name="Ye Y."/>
            <person name="Shaw J.R."/>
            <person name="Andrews J."/>
            <person name="Crease T.J."/>
            <person name="Tang H."/>
            <person name="Lucas S.M."/>
            <person name="Robertson H.M."/>
            <person name="Bork P."/>
            <person name="Koonin E.V."/>
            <person name="Zdobnov E.M."/>
            <person name="Grigoriev I.V."/>
            <person name="Lynch M."/>
            <person name="Boore J.L."/>
        </authorList>
    </citation>
    <scope>NUCLEOTIDE SEQUENCE [LARGE SCALE GENOMIC DNA]</scope>
</reference>
<keyword evidence="3" id="KW-1185">Reference proteome</keyword>
<protein>
    <submittedName>
        <fullName evidence="2">Uncharacterized protein</fullName>
    </submittedName>
</protein>
<organism evidence="2 3">
    <name type="scientific">Daphnia pulex</name>
    <name type="common">Water flea</name>
    <dbReference type="NCBI Taxonomy" id="6669"/>
    <lineage>
        <taxon>Eukaryota</taxon>
        <taxon>Metazoa</taxon>
        <taxon>Ecdysozoa</taxon>
        <taxon>Arthropoda</taxon>
        <taxon>Crustacea</taxon>
        <taxon>Branchiopoda</taxon>
        <taxon>Diplostraca</taxon>
        <taxon>Cladocera</taxon>
        <taxon>Anomopoda</taxon>
        <taxon>Daphniidae</taxon>
        <taxon>Daphnia</taxon>
    </lineage>
</organism>
<dbReference type="OrthoDB" id="6386195at2759"/>
<name>E9I1C2_DAPPU</name>
<feature type="region of interest" description="Disordered" evidence="1">
    <location>
        <begin position="17"/>
        <end position="58"/>
    </location>
</feature>